<dbReference type="GO" id="GO:0005524">
    <property type="term" value="F:ATP binding"/>
    <property type="evidence" value="ECO:0007669"/>
    <property type="project" value="UniProtKB-UniRule"/>
</dbReference>
<dbReference type="InterPro" id="IPR007710">
    <property type="entry name" value="Nucleoside_deoxyribTrfase"/>
</dbReference>
<dbReference type="CDD" id="cd01672">
    <property type="entry name" value="TMPK"/>
    <property type="match status" value="1"/>
</dbReference>
<dbReference type="GO" id="GO:0005829">
    <property type="term" value="C:cytosol"/>
    <property type="evidence" value="ECO:0007669"/>
    <property type="project" value="TreeGrafter"/>
</dbReference>
<dbReference type="Pfam" id="PF02223">
    <property type="entry name" value="Thymidylate_kin"/>
    <property type="match status" value="1"/>
</dbReference>
<organism evidence="10 11">
    <name type="scientific">Candidatus Beckwithbacteria bacterium CG10_big_fil_rev_8_21_14_0_10_34_10</name>
    <dbReference type="NCBI Taxonomy" id="1974495"/>
    <lineage>
        <taxon>Bacteria</taxon>
        <taxon>Candidatus Beckwithiibacteriota</taxon>
    </lineage>
</organism>
<evidence type="ECO:0000259" key="9">
    <source>
        <dbReference type="Pfam" id="PF02223"/>
    </source>
</evidence>
<dbReference type="PANTHER" id="PTHR10344:SF4">
    <property type="entry name" value="UMP-CMP KINASE 2, MITOCHONDRIAL"/>
    <property type="match status" value="1"/>
</dbReference>
<dbReference type="Gene3D" id="3.40.50.450">
    <property type="match status" value="1"/>
</dbReference>
<evidence type="ECO:0000256" key="5">
    <source>
        <dbReference type="ARBA" id="ARBA00022777"/>
    </source>
</evidence>
<comment type="caution">
    <text evidence="8">Lacks conserved residue(s) required for the propagation of feature annotation.</text>
</comment>
<keyword evidence="5 8" id="KW-0418">Kinase</keyword>
<dbReference type="GO" id="GO:0006227">
    <property type="term" value="P:dUDP biosynthetic process"/>
    <property type="evidence" value="ECO:0007669"/>
    <property type="project" value="TreeGrafter"/>
</dbReference>
<evidence type="ECO:0000256" key="8">
    <source>
        <dbReference type="HAMAP-Rule" id="MF_00165"/>
    </source>
</evidence>
<keyword evidence="6 8" id="KW-0067">ATP-binding</keyword>
<dbReference type="SUPFAM" id="SSF52309">
    <property type="entry name" value="N-(deoxy)ribosyltransferase-like"/>
    <property type="match status" value="1"/>
</dbReference>
<evidence type="ECO:0000313" key="10">
    <source>
        <dbReference type="EMBL" id="PIS09338.1"/>
    </source>
</evidence>
<comment type="caution">
    <text evidence="10">The sequence shown here is derived from an EMBL/GenBank/DDBJ whole genome shotgun (WGS) entry which is preliminary data.</text>
</comment>
<dbReference type="Proteomes" id="UP000230093">
    <property type="component" value="Unassembled WGS sequence"/>
</dbReference>
<evidence type="ECO:0000313" key="11">
    <source>
        <dbReference type="Proteomes" id="UP000230093"/>
    </source>
</evidence>
<dbReference type="InterPro" id="IPR018094">
    <property type="entry name" value="Thymidylate_kinase"/>
</dbReference>
<feature type="domain" description="Thymidylate kinase-like" evidence="9">
    <location>
        <begin position="149"/>
        <end position="341"/>
    </location>
</feature>
<dbReference type="EC" id="2.7.4.9" evidence="8"/>
<dbReference type="InterPro" id="IPR027417">
    <property type="entry name" value="P-loop_NTPase"/>
</dbReference>
<dbReference type="Pfam" id="PF05014">
    <property type="entry name" value="Nuc_deoxyrib_tr"/>
    <property type="match status" value="1"/>
</dbReference>
<dbReference type="SUPFAM" id="SSF52540">
    <property type="entry name" value="P-loop containing nucleoside triphosphate hydrolases"/>
    <property type="match status" value="1"/>
</dbReference>
<dbReference type="GO" id="GO:0006235">
    <property type="term" value="P:dTTP biosynthetic process"/>
    <property type="evidence" value="ECO:0007669"/>
    <property type="project" value="UniProtKB-UniRule"/>
</dbReference>
<dbReference type="Gene3D" id="3.40.50.300">
    <property type="entry name" value="P-loop containing nucleotide triphosphate hydrolases"/>
    <property type="match status" value="1"/>
</dbReference>
<proteinExistence type="inferred from homology"/>
<dbReference type="AlphaFoldDB" id="A0A2H0WBN0"/>
<comment type="catalytic activity">
    <reaction evidence="7 8">
        <text>dTMP + ATP = dTDP + ADP</text>
        <dbReference type="Rhea" id="RHEA:13517"/>
        <dbReference type="ChEBI" id="CHEBI:30616"/>
        <dbReference type="ChEBI" id="CHEBI:58369"/>
        <dbReference type="ChEBI" id="CHEBI:63528"/>
        <dbReference type="ChEBI" id="CHEBI:456216"/>
        <dbReference type="EC" id="2.7.4.9"/>
    </reaction>
</comment>
<gene>
    <name evidence="8" type="primary">tmk</name>
    <name evidence="10" type="ORF">COT75_02030</name>
</gene>
<evidence type="ECO:0000256" key="4">
    <source>
        <dbReference type="ARBA" id="ARBA00022741"/>
    </source>
</evidence>
<protein>
    <recommendedName>
        <fullName evidence="8">Thymidylate kinase</fullName>
        <ecNumber evidence="8">2.7.4.9</ecNumber>
    </recommendedName>
    <alternativeName>
        <fullName evidence="8">dTMP kinase</fullName>
    </alternativeName>
</protein>
<comment type="similarity">
    <text evidence="1 8">Belongs to the thymidylate kinase family.</text>
</comment>
<sequence>MKIYFAASISLSRDYLPQYQQIVGLTKKLGHQVLSEHVVDSKLKPKDISQPEKIFQAETKKIEAADLIIAEVTAPSWGTAFLMEHALKHQKPVLALFYKDNGDHLPPMIKGHPELYVESYDEDNLKTVLKFNLDHFKQRIKRKGKLIVIDGANGSGKATQTDLLVKYLKKHKYKTSKISFPRYYTSFHGKTVARFLNGEFGGLKDVSPYLSSLAYALDRLTSKNQILDWLKAGHLVICDRYVTSSLVHQGVKLSLKERKKFIDWLYTMEYKEHRLPKENLVIYLYMPAEISDKLIIKKTKKYKKGKQKDIEEDLDYQRKVSKLYQEFGKKYKHWEIINCLDKEGKLKSRQDIHKEIINILKKRKILL</sequence>
<comment type="function">
    <text evidence="8">Phosphorylation of dTMP to form dTDP in both de novo and salvage pathways of dTTP synthesis.</text>
</comment>
<dbReference type="HAMAP" id="MF_00165">
    <property type="entry name" value="Thymidylate_kinase"/>
    <property type="match status" value="1"/>
</dbReference>
<accession>A0A2H0WBN0</accession>
<evidence type="ECO:0000256" key="2">
    <source>
        <dbReference type="ARBA" id="ARBA00022679"/>
    </source>
</evidence>
<evidence type="ECO:0000256" key="1">
    <source>
        <dbReference type="ARBA" id="ARBA00009776"/>
    </source>
</evidence>
<evidence type="ECO:0000256" key="6">
    <source>
        <dbReference type="ARBA" id="ARBA00022840"/>
    </source>
</evidence>
<dbReference type="PANTHER" id="PTHR10344">
    <property type="entry name" value="THYMIDYLATE KINASE"/>
    <property type="match status" value="1"/>
</dbReference>
<evidence type="ECO:0000256" key="3">
    <source>
        <dbReference type="ARBA" id="ARBA00022727"/>
    </source>
</evidence>
<name>A0A2H0WBN0_9BACT</name>
<dbReference type="EMBL" id="PEZT01000011">
    <property type="protein sequence ID" value="PIS09338.1"/>
    <property type="molecule type" value="Genomic_DNA"/>
</dbReference>
<reference evidence="11" key="1">
    <citation type="submission" date="2017-09" db="EMBL/GenBank/DDBJ databases">
        <title>Depth-based differentiation of microbial function through sediment-hosted aquifers and enrichment of novel symbionts in the deep terrestrial subsurface.</title>
        <authorList>
            <person name="Probst A.J."/>
            <person name="Ladd B."/>
            <person name="Jarett J.K."/>
            <person name="Geller-Mcgrath D.E."/>
            <person name="Sieber C.M.K."/>
            <person name="Emerson J.B."/>
            <person name="Anantharaman K."/>
            <person name="Thomas B.C."/>
            <person name="Malmstrom R."/>
            <person name="Stieglmeier M."/>
            <person name="Klingl A."/>
            <person name="Woyke T."/>
            <person name="Ryan C.M."/>
            <person name="Banfield J.F."/>
        </authorList>
    </citation>
    <scope>NUCLEOTIDE SEQUENCE [LARGE SCALE GENOMIC DNA]</scope>
</reference>
<keyword evidence="3 8" id="KW-0545">Nucleotide biosynthesis</keyword>
<dbReference type="GO" id="GO:0004798">
    <property type="term" value="F:dTMP kinase activity"/>
    <property type="evidence" value="ECO:0007669"/>
    <property type="project" value="UniProtKB-UniRule"/>
</dbReference>
<dbReference type="GO" id="GO:0006233">
    <property type="term" value="P:dTDP biosynthetic process"/>
    <property type="evidence" value="ECO:0007669"/>
    <property type="project" value="InterPro"/>
</dbReference>
<keyword evidence="4 8" id="KW-0547">Nucleotide-binding</keyword>
<dbReference type="InterPro" id="IPR039430">
    <property type="entry name" value="Thymidylate_kin-like_dom"/>
</dbReference>
<evidence type="ECO:0000256" key="7">
    <source>
        <dbReference type="ARBA" id="ARBA00048743"/>
    </source>
</evidence>
<keyword evidence="2 8" id="KW-0808">Transferase</keyword>